<dbReference type="Proteomes" id="UP001150603">
    <property type="component" value="Unassembled WGS sequence"/>
</dbReference>
<dbReference type="EMBL" id="JANBPW010003969">
    <property type="protein sequence ID" value="KAJ1936188.1"/>
    <property type="molecule type" value="Genomic_DNA"/>
</dbReference>
<keyword evidence="2" id="KW-1185">Reference proteome</keyword>
<reference evidence="1" key="1">
    <citation type="submission" date="2022-07" db="EMBL/GenBank/DDBJ databases">
        <title>Phylogenomic reconstructions and comparative analyses of Kickxellomycotina fungi.</title>
        <authorList>
            <person name="Reynolds N.K."/>
            <person name="Stajich J.E."/>
            <person name="Barry K."/>
            <person name="Grigoriev I.V."/>
            <person name="Crous P."/>
            <person name="Smith M.E."/>
        </authorList>
    </citation>
    <scope>NUCLEOTIDE SEQUENCE</scope>
    <source>
        <strain evidence="1">NRRL 5244</strain>
    </source>
</reference>
<evidence type="ECO:0000313" key="2">
    <source>
        <dbReference type="Proteomes" id="UP001150603"/>
    </source>
</evidence>
<proteinExistence type="predicted"/>
<gene>
    <name evidence="1" type="primary">ERC1_9</name>
    <name evidence="1" type="ORF">FBU59_005138</name>
</gene>
<sequence>MPMAKLAAAGIVVSFLEALSIHVIDFGSILLGAQTMAAQAVLSMIMSSTWIMGTGFSIAVCNRVGNYLGSGLPNRAKTSVMASFMLSTTLFGTLAIVFVYYRHSLPPVFSEDGEVIDLLVAHIPWAAAAGAMQGVNMSLNGILRGQGRQSVIARIRFISFVFAGIPAGAIAIWVFRWELAGLWFGFSALLASALLLQVYVILTTDWDKEVIACQKRITSTANALRAVDITIPQSEVGIEDYIR</sequence>
<name>A0ACC1J3L3_9FUNG</name>
<evidence type="ECO:0000313" key="1">
    <source>
        <dbReference type="EMBL" id="KAJ1936188.1"/>
    </source>
</evidence>
<protein>
    <submittedName>
        <fullName evidence="1">Ethionine resistance protein</fullName>
    </submittedName>
</protein>
<accession>A0ACC1J3L3</accession>
<organism evidence="1 2">
    <name type="scientific">Linderina macrospora</name>
    <dbReference type="NCBI Taxonomy" id="4868"/>
    <lineage>
        <taxon>Eukaryota</taxon>
        <taxon>Fungi</taxon>
        <taxon>Fungi incertae sedis</taxon>
        <taxon>Zoopagomycota</taxon>
        <taxon>Kickxellomycotina</taxon>
        <taxon>Kickxellomycetes</taxon>
        <taxon>Kickxellales</taxon>
        <taxon>Kickxellaceae</taxon>
        <taxon>Linderina</taxon>
    </lineage>
</organism>
<comment type="caution">
    <text evidence="1">The sequence shown here is derived from an EMBL/GenBank/DDBJ whole genome shotgun (WGS) entry which is preliminary data.</text>
</comment>